<accession>A0AAI8YNA5</accession>
<keyword evidence="2" id="KW-0732">Signal</keyword>
<dbReference type="Proteomes" id="UP001295740">
    <property type="component" value="Unassembled WGS sequence"/>
</dbReference>
<proteinExistence type="predicted"/>
<feature type="chain" id="PRO_5042490609" evidence="2">
    <location>
        <begin position="17"/>
        <end position="265"/>
    </location>
</feature>
<dbReference type="EMBL" id="CAUWAG010000018">
    <property type="protein sequence ID" value="CAJ2510985.1"/>
    <property type="molecule type" value="Genomic_DNA"/>
</dbReference>
<evidence type="ECO:0000313" key="3">
    <source>
        <dbReference type="EMBL" id="CAJ2510985.1"/>
    </source>
</evidence>
<keyword evidence="4" id="KW-1185">Reference proteome</keyword>
<feature type="region of interest" description="Disordered" evidence="1">
    <location>
        <begin position="33"/>
        <end position="77"/>
    </location>
</feature>
<protein>
    <submittedName>
        <fullName evidence="3">Uu.00g066100.m01.CDS01</fullName>
    </submittedName>
</protein>
<feature type="signal peptide" evidence="2">
    <location>
        <begin position="1"/>
        <end position="16"/>
    </location>
</feature>
<reference evidence="3" key="1">
    <citation type="submission" date="2023-10" db="EMBL/GenBank/DDBJ databases">
        <authorList>
            <person name="Hackl T."/>
        </authorList>
    </citation>
    <scope>NUCLEOTIDE SEQUENCE</scope>
</reference>
<feature type="compositionally biased region" description="Pro residues" evidence="1">
    <location>
        <begin position="57"/>
        <end position="75"/>
    </location>
</feature>
<evidence type="ECO:0000313" key="4">
    <source>
        <dbReference type="Proteomes" id="UP001295740"/>
    </source>
</evidence>
<dbReference type="AlphaFoldDB" id="A0AAI8YNA5"/>
<evidence type="ECO:0000256" key="1">
    <source>
        <dbReference type="SAM" id="MobiDB-lite"/>
    </source>
</evidence>
<comment type="caution">
    <text evidence="3">The sequence shown here is derived from an EMBL/GenBank/DDBJ whole genome shotgun (WGS) entry which is preliminary data.</text>
</comment>
<organism evidence="3 4">
    <name type="scientific">Anthostomella pinea</name>
    <dbReference type="NCBI Taxonomy" id="933095"/>
    <lineage>
        <taxon>Eukaryota</taxon>
        <taxon>Fungi</taxon>
        <taxon>Dikarya</taxon>
        <taxon>Ascomycota</taxon>
        <taxon>Pezizomycotina</taxon>
        <taxon>Sordariomycetes</taxon>
        <taxon>Xylariomycetidae</taxon>
        <taxon>Xylariales</taxon>
        <taxon>Xylariaceae</taxon>
        <taxon>Anthostomella</taxon>
    </lineage>
</organism>
<sequence length="265" mass="29272">MKLLTLLVPIFASAAAIPVNSNNDTAIAHAAEQAKQPDGPLTWTGKQQPRQVDGGGPPAPDSPPEGPYDFPPPNPSLEVDIEDYQASVSYPPALSFAAHSVMIIHPQNLIPERIMAAPTPTGEGFGRGIMFHRYHLYQTLRIAAGVMTLTHTPGNAIPAPRAQGLAYPQPFNRERHMMPPQPPPSGELDWVRDRFFDIPSARTTNFSAEHLILFGYHDYDLDFRFPVYMGVITGEGSTRLNHRQWVPNLVVFSHFPADARLLVRS</sequence>
<name>A0AAI8YNA5_9PEZI</name>
<evidence type="ECO:0000256" key="2">
    <source>
        <dbReference type="SAM" id="SignalP"/>
    </source>
</evidence>
<gene>
    <name evidence="3" type="ORF">KHLLAP_LOCUS11453</name>
</gene>